<keyword evidence="7" id="KW-0645">Protease</keyword>
<evidence type="ECO:0000256" key="5">
    <source>
        <dbReference type="ARBA" id="ARBA00022801"/>
    </source>
</evidence>
<reference evidence="9 10" key="1">
    <citation type="submission" date="2020-02" db="EMBL/GenBank/DDBJ databases">
        <title>Sequencing the genomes of 1000 actinobacteria strains.</title>
        <authorList>
            <person name="Klenk H.-P."/>
        </authorList>
    </citation>
    <scope>NUCLEOTIDE SEQUENCE [LARGE SCALE GENOMIC DNA]</scope>
    <source>
        <strain evidence="9 10">DSM 27960</strain>
    </source>
</reference>
<accession>A0A7X5QYX5</accession>
<keyword evidence="10" id="KW-1185">Reference proteome</keyword>
<dbReference type="AlphaFoldDB" id="A0A7X5QYX5"/>
<evidence type="ECO:0000259" key="8">
    <source>
        <dbReference type="Pfam" id="PF10502"/>
    </source>
</evidence>
<evidence type="ECO:0000256" key="3">
    <source>
        <dbReference type="ARBA" id="ARBA00009370"/>
    </source>
</evidence>
<keyword evidence="5 7" id="KW-0378">Hydrolase</keyword>
<evidence type="ECO:0000256" key="7">
    <source>
        <dbReference type="RuleBase" id="RU362042"/>
    </source>
</evidence>
<dbReference type="GO" id="GO:0009003">
    <property type="term" value="F:signal peptidase activity"/>
    <property type="evidence" value="ECO:0007669"/>
    <property type="project" value="UniProtKB-EC"/>
</dbReference>
<dbReference type="Proteomes" id="UP000541033">
    <property type="component" value="Unassembled WGS sequence"/>
</dbReference>
<keyword evidence="7" id="KW-1133">Transmembrane helix</keyword>
<feature type="domain" description="Peptidase S26" evidence="8">
    <location>
        <begin position="26"/>
        <end position="216"/>
    </location>
</feature>
<dbReference type="PRINTS" id="PR00727">
    <property type="entry name" value="LEADERPTASE"/>
</dbReference>
<dbReference type="PANTHER" id="PTHR43390:SF1">
    <property type="entry name" value="CHLOROPLAST PROCESSING PEPTIDASE"/>
    <property type="match status" value="1"/>
</dbReference>
<evidence type="ECO:0000256" key="1">
    <source>
        <dbReference type="ARBA" id="ARBA00000677"/>
    </source>
</evidence>
<dbReference type="SUPFAM" id="SSF51306">
    <property type="entry name" value="LexA/Signal peptidase"/>
    <property type="match status" value="1"/>
</dbReference>
<sequence length="234" mass="26113">MTDIPNPSRSSSRRRRRGTATFFRDLAIILLVAFTASFLVKTFLMRSFYIPSSSMENTLQINDRILVNQLVPELSSVKRGDIVVFKDPGGWLTPRPQQDPGPIGWFFEAIGLAPTDSDEHLVKRVIGLPGDHVECCNALGQIMVNGEGVDEPYLKLPNESSAASGIKFDVVVPEGKLWVMGDNRYSSADSRYNTDKPGEGFVPMENVVGRAFMINWPLNHFTIFNSRAELFSDQ</sequence>
<dbReference type="InterPro" id="IPR000223">
    <property type="entry name" value="Pept_S26A_signal_pept_1"/>
</dbReference>
<proteinExistence type="inferred from homology"/>
<evidence type="ECO:0000256" key="2">
    <source>
        <dbReference type="ARBA" id="ARBA00004401"/>
    </source>
</evidence>
<feature type="active site" evidence="6">
    <location>
        <position position="54"/>
    </location>
</feature>
<dbReference type="NCBIfam" id="TIGR02227">
    <property type="entry name" value="sigpep_I_bact"/>
    <property type="match status" value="1"/>
</dbReference>
<evidence type="ECO:0000256" key="4">
    <source>
        <dbReference type="ARBA" id="ARBA00013208"/>
    </source>
</evidence>
<dbReference type="Gene3D" id="2.10.109.10">
    <property type="entry name" value="Umud Fragment, subunit A"/>
    <property type="match status" value="1"/>
</dbReference>
<dbReference type="EC" id="3.4.21.89" evidence="4 7"/>
<comment type="similarity">
    <text evidence="3 7">Belongs to the peptidase S26 family.</text>
</comment>
<protein>
    <recommendedName>
        <fullName evidence="4 7">Signal peptidase I</fullName>
        <ecNumber evidence="4 7">3.4.21.89</ecNumber>
    </recommendedName>
</protein>
<organism evidence="9 10">
    <name type="scientific">Lysinibacter cavernae</name>
    <dbReference type="NCBI Taxonomy" id="1640652"/>
    <lineage>
        <taxon>Bacteria</taxon>
        <taxon>Bacillati</taxon>
        <taxon>Actinomycetota</taxon>
        <taxon>Actinomycetes</taxon>
        <taxon>Micrococcales</taxon>
        <taxon>Microbacteriaceae</taxon>
        <taxon>Lysinibacter</taxon>
    </lineage>
</organism>
<dbReference type="InterPro" id="IPR019758">
    <property type="entry name" value="Pept_S26A_signal_pept_1_CS"/>
</dbReference>
<dbReference type="RefSeq" id="WP_386762097.1">
    <property type="nucleotide sequence ID" value="NZ_JAAMOX010000001.1"/>
</dbReference>
<dbReference type="InterPro" id="IPR019533">
    <property type="entry name" value="Peptidase_S26"/>
</dbReference>
<keyword evidence="7" id="KW-0812">Transmembrane</keyword>
<evidence type="ECO:0000313" key="9">
    <source>
        <dbReference type="EMBL" id="NIH52415.1"/>
    </source>
</evidence>
<keyword evidence="7" id="KW-0472">Membrane</keyword>
<dbReference type="InterPro" id="IPR036286">
    <property type="entry name" value="LexA/Signal_pep-like_sf"/>
</dbReference>
<dbReference type="GO" id="GO:0004252">
    <property type="term" value="F:serine-type endopeptidase activity"/>
    <property type="evidence" value="ECO:0007669"/>
    <property type="project" value="InterPro"/>
</dbReference>
<gene>
    <name evidence="9" type="ORF">FHX76_000283</name>
</gene>
<dbReference type="CDD" id="cd06530">
    <property type="entry name" value="S26_SPase_I"/>
    <property type="match status" value="1"/>
</dbReference>
<dbReference type="Pfam" id="PF10502">
    <property type="entry name" value="Peptidase_S26"/>
    <property type="match status" value="1"/>
</dbReference>
<name>A0A7X5QYX5_9MICO</name>
<comment type="caution">
    <text evidence="9">The sequence shown here is derived from an EMBL/GenBank/DDBJ whole genome shotgun (WGS) entry which is preliminary data.</text>
</comment>
<feature type="transmembrane region" description="Helical" evidence="7">
    <location>
        <begin position="21"/>
        <end position="44"/>
    </location>
</feature>
<feature type="active site" evidence="6">
    <location>
        <position position="123"/>
    </location>
</feature>
<dbReference type="GO" id="GO:0006465">
    <property type="term" value="P:signal peptide processing"/>
    <property type="evidence" value="ECO:0007669"/>
    <property type="project" value="InterPro"/>
</dbReference>
<evidence type="ECO:0000313" key="10">
    <source>
        <dbReference type="Proteomes" id="UP000541033"/>
    </source>
</evidence>
<comment type="catalytic activity">
    <reaction evidence="1 7">
        <text>Cleavage of hydrophobic, N-terminal signal or leader sequences from secreted and periplasmic proteins.</text>
        <dbReference type="EC" id="3.4.21.89"/>
    </reaction>
</comment>
<evidence type="ECO:0000256" key="6">
    <source>
        <dbReference type="PIRSR" id="PIRSR600223-1"/>
    </source>
</evidence>
<dbReference type="EMBL" id="JAAMOX010000001">
    <property type="protein sequence ID" value="NIH52415.1"/>
    <property type="molecule type" value="Genomic_DNA"/>
</dbReference>
<dbReference type="PANTHER" id="PTHR43390">
    <property type="entry name" value="SIGNAL PEPTIDASE I"/>
    <property type="match status" value="1"/>
</dbReference>
<dbReference type="GO" id="GO:0005886">
    <property type="term" value="C:plasma membrane"/>
    <property type="evidence" value="ECO:0007669"/>
    <property type="project" value="UniProtKB-SubCell"/>
</dbReference>
<dbReference type="PROSITE" id="PS00761">
    <property type="entry name" value="SPASE_I_3"/>
    <property type="match status" value="1"/>
</dbReference>
<comment type="subcellular location">
    <subcellularLocation>
        <location evidence="2">Cell membrane</location>
        <topology evidence="2">Single-pass type II membrane protein</topology>
    </subcellularLocation>
    <subcellularLocation>
        <location evidence="7">Membrane</location>
        <topology evidence="7">Single-pass type II membrane protein</topology>
    </subcellularLocation>
</comment>